<keyword evidence="8" id="KW-0472">Membrane</keyword>
<evidence type="ECO:0000256" key="3">
    <source>
        <dbReference type="ARBA" id="ARBA00022597"/>
    </source>
</evidence>
<feature type="domain" description="ABC transporter" evidence="10">
    <location>
        <begin position="268"/>
        <end position="509"/>
    </location>
</feature>
<keyword evidence="4" id="KW-0677">Repeat</keyword>
<evidence type="ECO:0000313" key="11">
    <source>
        <dbReference type="EMBL" id="MBB6343813.1"/>
    </source>
</evidence>
<dbReference type="CDD" id="cd03216">
    <property type="entry name" value="ABC_Carb_Monos_I"/>
    <property type="match status" value="1"/>
</dbReference>
<evidence type="ECO:0000256" key="4">
    <source>
        <dbReference type="ARBA" id="ARBA00022737"/>
    </source>
</evidence>
<name>A0A7X0BWC7_9ACTN</name>
<keyword evidence="12" id="KW-1185">Reference proteome</keyword>
<evidence type="ECO:0000256" key="9">
    <source>
        <dbReference type="SAM" id="MobiDB-lite"/>
    </source>
</evidence>
<comment type="caution">
    <text evidence="11">The sequence shown here is derived from an EMBL/GenBank/DDBJ whole genome shotgun (WGS) entry which is preliminary data.</text>
</comment>
<dbReference type="Gene3D" id="3.40.50.300">
    <property type="entry name" value="P-loop containing nucleotide triphosphate hydrolases"/>
    <property type="match status" value="2"/>
</dbReference>
<dbReference type="RefSeq" id="WP_185082029.1">
    <property type="nucleotide sequence ID" value="NZ_JACHJB010000001.1"/>
</dbReference>
<organism evidence="11 12">
    <name type="scientific">Nonomuraea muscovyensis</name>
    <dbReference type="NCBI Taxonomy" id="1124761"/>
    <lineage>
        <taxon>Bacteria</taxon>
        <taxon>Bacillati</taxon>
        <taxon>Actinomycetota</taxon>
        <taxon>Actinomycetes</taxon>
        <taxon>Streptosporangiales</taxon>
        <taxon>Streptosporangiaceae</taxon>
        <taxon>Nonomuraea</taxon>
    </lineage>
</organism>
<feature type="region of interest" description="Disordered" evidence="9">
    <location>
        <begin position="515"/>
        <end position="536"/>
    </location>
</feature>
<dbReference type="InterPro" id="IPR027417">
    <property type="entry name" value="P-loop_NTPase"/>
</dbReference>
<keyword evidence="3 11" id="KW-0762">Sugar transport</keyword>
<dbReference type="InterPro" id="IPR003439">
    <property type="entry name" value="ABC_transporter-like_ATP-bd"/>
</dbReference>
<dbReference type="InterPro" id="IPR017871">
    <property type="entry name" value="ABC_transporter-like_CS"/>
</dbReference>
<keyword evidence="5" id="KW-0547">Nucleotide-binding</keyword>
<dbReference type="PROSITE" id="PS00211">
    <property type="entry name" value="ABC_TRANSPORTER_1"/>
    <property type="match status" value="1"/>
</dbReference>
<dbReference type="PANTHER" id="PTHR43790">
    <property type="entry name" value="CARBOHYDRATE TRANSPORT ATP-BINDING PROTEIN MG119-RELATED"/>
    <property type="match status" value="1"/>
</dbReference>
<dbReference type="CDD" id="cd03215">
    <property type="entry name" value="ABC_Carb_Monos_II"/>
    <property type="match status" value="1"/>
</dbReference>
<reference evidence="11 12" key="1">
    <citation type="submission" date="2020-08" db="EMBL/GenBank/DDBJ databases">
        <title>Sequencing the genomes of 1000 actinobacteria strains.</title>
        <authorList>
            <person name="Klenk H.-P."/>
        </authorList>
    </citation>
    <scope>NUCLEOTIDE SEQUENCE [LARGE SCALE GENOMIC DNA]</scope>
    <source>
        <strain evidence="11 12">DSM 45913</strain>
    </source>
</reference>
<dbReference type="AlphaFoldDB" id="A0A7X0BWC7"/>
<dbReference type="GO" id="GO:0005524">
    <property type="term" value="F:ATP binding"/>
    <property type="evidence" value="ECO:0007669"/>
    <property type="project" value="UniProtKB-KW"/>
</dbReference>
<keyword evidence="1" id="KW-0813">Transport</keyword>
<dbReference type="Pfam" id="PF00005">
    <property type="entry name" value="ABC_tran"/>
    <property type="match status" value="2"/>
</dbReference>
<sequence length="536" mass="56705">MTAARPPVVAVRELSKTFLGQRALDRVSLEVRAGEVHALLGENGSGKSTLIKCLAGYHEPDRGAVVEIDGVPMALPYSPVRATAAGLLFVHQDLGLIPSLTVAENFAIGRGFDAAPAGRIDWPGIRRRARAELAVLGHDIPVDQPVGRLPLAEQTIVAIARALAGAGPGARLLVLDEPTAALPDAESRRLFAAVRRVAASGVGIGYVSHRLHEILEIGDRATVLRDGRLVDTVDVAGLSERDLVRLIVGHDVDRAPSRPAPVPAGAGAGEPLLTVTGLRGERLRGVSFAVRRGEVVGVAGMLGSGRSELARLLAGAQRPRGGEIRLRGRVVRHRSPREAVRDGVALIPEDRRRDGGFLQLPVSRNLTLPSVRRFWRRGRISGRAERACVDGLLTEFRVSPAAPERRFGVLSGGNQQKVVIAKWFATAPDLVVFDEPVQGVDVGARAEIFGLVSRAAERGAGVLLISCELDEVLGLCHRVLVLRDGELVADLPGERLDRASLTRLVYFGTEGTTGTAGTAGTTGTTGTAGTTVEKAS</sequence>
<dbReference type="Proteomes" id="UP000583800">
    <property type="component" value="Unassembled WGS sequence"/>
</dbReference>
<dbReference type="GO" id="GO:0016887">
    <property type="term" value="F:ATP hydrolysis activity"/>
    <property type="evidence" value="ECO:0007669"/>
    <property type="project" value="InterPro"/>
</dbReference>
<proteinExistence type="predicted"/>
<evidence type="ECO:0000256" key="2">
    <source>
        <dbReference type="ARBA" id="ARBA00022475"/>
    </source>
</evidence>
<evidence type="ECO:0000256" key="7">
    <source>
        <dbReference type="ARBA" id="ARBA00022967"/>
    </source>
</evidence>
<dbReference type="InterPro" id="IPR003593">
    <property type="entry name" value="AAA+_ATPase"/>
</dbReference>
<dbReference type="SMART" id="SM00382">
    <property type="entry name" value="AAA"/>
    <property type="match status" value="2"/>
</dbReference>
<evidence type="ECO:0000256" key="1">
    <source>
        <dbReference type="ARBA" id="ARBA00022448"/>
    </source>
</evidence>
<evidence type="ECO:0000313" key="12">
    <source>
        <dbReference type="Proteomes" id="UP000583800"/>
    </source>
</evidence>
<accession>A0A7X0BWC7</accession>
<evidence type="ECO:0000256" key="5">
    <source>
        <dbReference type="ARBA" id="ARBA00022741"/>
    </source>
</evidence>
<gene>
    <name evidence="11" type="ORF">FHU36_000322</name>
</gene>
<keyword evidence="7" id="KW-1278">Translocase</keyword>
<dbReference type="PROSITE" id="PS50893">
    <property type="entry name" value="ABC_TRANSPORTER_2"/>
    <property type="match status" value="2"/>
</dbReference>
<dbReference type="InterPro" id="IPR050107">
    <property type="entry name" value="ABC_carbohydrate_import_ATPase"/>
</dbReference>
<feature type="domain" description="ABC transporter" evidence="10">
    <location>
        <begin position="9"/>
        <end position="251"/>
    </location>
</feature>
<evidence type="ECO:0000259" key="10">
    <source>
        <dbReference type="PROSITE" id="PS50893"/>
    </source>
</evidence>
<dbReference type="EMBL" id="JACHJB010000001">
    <property type="protein sequence ID" value="MBB6343813.1"/>
    <property type="molecule type" value="Genomic_DNA"/>
</dbReference>
<keyword evidence="6" id="KW-0067">ATP-binding</keyword>
<evidence type="ECO:0000256" key="6">
    <source>
        <dbReference type="ARBA" id="ARBA00022840"/>
    </source>
</evidence>
<dbReference type="SUPFAM" id="SSF52540">
    <property type="entry name" value="P-loop containing nucleoside triphosphate hydrolases"/>
    <property type="match status" value="2"/>
</dbReference>
<dbReference type="PANTHER" id="PTHR43790:SF3">
    <property type="entry name" value="D-ALLOSE IMPORT ATP-BINDING PROTEIN ALSA-RELATED"/>
    <property type="match status" value="1"/>
</dbReference>
<evidence type="ECO:0000256" key="8">
    <source>
        <dbReference type="ARBA" id="ARBA00023136"/>
    </source>
</evidence>
<keyword evidence="2" id="KW-1003">Cell membrane</keyword>
<protein>
    <submittedName>
        <fullName evidence="11">ABC-type sugar transport system ATPase subunit</fullName>
    </submittedName>
</protein>